<organism evidence="2 3">
    <name type="scientific">Rhizophagus irregularis</name>
    <dbReference type="NCBI Taxonomy" id="588596"/>
    <lineage>
        <taxon>Eukaryota</taxon>
        <taxon>Fungi</taxon>
        <taxon>Fungi incertae sedis</taxon>
        <taxon>Mucoromycota</taxon>
        <taxon>Glomeromycotina</taxon>
        <taxon>Glomeromycetes</taxon>
        <taxon>Glomerales</taxon>
        <taxon>Glomeraceae</taxon>
        <taxon>Rhizophagus</taxon>
    </lineage>
</organism>
<name>A0A2N1NZF4_9GLOM</name>
<evidence type="ECO:0000256" key="1">
    <source>
        <dbReference type="SAM" id="Phobius"/>
    </source>
</evidence>
<protein>
    <submittedName>
        <fullName evidence="2">Uncharacterized protein</fullName>
    </submittedName>
</protein>
<keyword evidence="1" id="KW-0472">Membrane</keyword>
<dbReference type="EMBL" id="LLXL01000050">
    <property type="protein sequence ID" value="PKK79300.1"/>
    <property type="molecule type" value="Genomic_DNA"/>
</dbReference>
<sequence>MVLMAYYLIMLTHFLFFRFLDDSWTWSVNFFGCFLGFGTILGRNIMVFWIGNVDAMRYQRHLRHIKRCLLESNQLEQCSKPLTT</sequence>
<keyword evidence="1" id="KW-1133">Transmembrane helix</keyword>
<comment type="caution">
    <text evidence="2">The sequence shown here is derived from an EMBL/GenBank/DDBJ whole genome shotgun (WGS) entry which is preliminary data.</text>
</comment>
<accession>A0A2N1NZF4</accession>
<feature type="transmembrane region" description="Helical" evidence="1">
    <location>
        <begin position="26"/>
        <end position="50"/>
    </location>
</feature>
<gene>
    <name evidence="2" type="ORF">RhiirC2_417794</name>
</gene>
<feature type="transmembrane region" description="Helical" evidence="1">
    <location>
        <begin position="5"/>
        <end position="20"/>
    </location>
</feature>
<proteinExistence type="predicted"/>
<dbReference type="Proteomes" id="UP000233469">
    <property type="component" value="Unassembled WGS sequence"/>
</dbReference>
<reference evidence="2 3" key="2">
    <citation type="submission" date="2017-10" db="EMBL/GenBank/DDBJ databases">
        <title>Extensive intraspecific genome diversity in a model arbuscular mycorrhizal fungus.</title>
        <authorList>
            <person name="Chen E.C.H."/>
            <person name="Morin E."/>
            <person name="Baudet D."/>
            <person name="Noel J."/>
            <person name="Ndikumana S."/>
            <person name="Charron P."/>
            <person name="St-Onge C."/>
            <person name="Giorgi J."/>
            <person name="Grigoriev I.V."/>
            <person name="Roux C."/>
            <person name="Martin F.M."/>
            <person name="Corradi N."/>
        </authorList>
    </citation>
    <scope>NUCLEOTIDE SEQUENCE [LARGE SCALE GENOMIC DNA]</scope>
    <source>
        <strain evidence="2 3">C2</strain>
    </source>
</reference>
<evidence type="ECO:0000313" key="2">
    <source>
        <dbReference type="EMBL" id="PKK79300.1"/>
    </source>
</evidence>
<reference evidence="2 3" key="1">
    <citation type="submission" date="2016-04" db="EMBL/GenBank/DDBJ databases">
        <title>Genome analyses suggest a sexual origin of heterokaryosis in a supposedly ancient asexual fungus.</title>
        <authorList>
            <person name="Ropars J."/>
            <person name="Sedzielewska K."/>
            <person name="Noel J."/>
            <person name="Charron P."/>
            <person name="Farinelli L."/>
            <person name="Marton T."/>
            <person name="Kruger M."/>
            <person name="Pelin A."/>
            <person name="Brachmann A."/>
            <person name="Corradi N."/>
        </authorList>
    </citation>
    <scope>NUCLEOTIDE SEQUENCE [LARGE SCALE GENOMIC DNA]</scope>
    <source>
        <strain evidence="2 3">C2</strain>
    </source>
</reference>
<dbReference type="VEuPathDB" id="FungiDB:FUN_023609"/>
<evidence type="ECO:0000313" key="3">
    <source>
        <dbReference type="Proteomes" id="UP000233469"/>
    </source>
</evidence>
<dbReference type="AlphaFoldDB" id="A0A2N1NZF4"/>
<dbReference type="VEuPathDB" id="FungiDB:RhiirFUN_001732"/>
<keyword evidence="1" id="KW-0812">Transmembrane</keyword>